<keyword evidence="3" id="KW-0804">Transcription</keyword>
<sequence>MGFCDEVKKRFIRLSRGQRKVAQFVIENPNVVATHIASEVGKIIGVSESTVIRFCYAMDLSGYSELQDRIRKDLLESKHVSAGEQLSIGKKHEYLFSEIMNRDVTSILNTIQCIDAESFEKATIYLHEAGIIYTLGYRQCAPSTCYLTSMLENFGKKVTQIKFNVEDIVNQINRMDTDSVLFVIALDSVLEDILTIVKLAKNKKVKIIAITNSSISPVRDYANISFVAGAQKQVALEANTAANSLVHALVEGMTLHNRNYYKKFLNLNAQLDDSLQFLEKRTLTMK</sequence>
<evidence type="ECO:0000259" key="4">
    <source>
        <dbReference type="PROSITE" id="PS51071"/>
    </source>
</evidence>
<dbReference type="Gene3D" id="3.40.50.10490">
    <property type="entry name" value="Glucose-6-phosphate isomerase like protein, domain 1"/>
    <property type="match status" value="1"/>
</dbReference>
<dbReference type="PANTHER" id="PTHR30514">
    <property type="entry name" value="GLUCOKINASE"/>
    <property type="match status" value="1"/>
</dbReference>
<dbReference type="Proteomes" id="UP000557217">
    <property type="component" value="Unassembled WGS sequence"/>
</dbReference>
<accession>A0A840PUF9</accession>
<dbReference type="GO" id="GO:1901135">
    <property type="term" value="P:carbohydrate derivative metabolic process"/>
    <property type="evidence" value="ECO:0007669"/>
    <property type="project" value="InterPro"/>
</dbReference>
<proteinExistence type="predicted"/>
<evidence type="ECO:0000313" key="5">
    <source>
        <dbReference type="EMBL" id="MBB5148382.1"/>
    </source>
</evidence>
<gene>
    <name evidence="5" type="ORF">HNR36_000768</name>
</gene>
<organism evidence="5 6">
    <name type="scientific">Ureibacillus thermosphaericus</name>
    <dbReference type="NCBI Taxonomy" id="51173"/>
    <lineage>
        <taxon>Bacteria</taxon>
        <taxon>Bacillati</taxon>
        <taxon>Bacillota</taxon>
        <taxon>Bacilli</taxon>
        <taxon>Bacillales</taxon>
        <taxon>Caryophanaceae</taxon>
        <taxon>Ureibacillus</taxon>
    </lineage>
</organism>
<keyword evidence="1" id="KW-0805">Transcription regulation</keyword>
<dbReference type="PANTHER" id="PTHR30514:SF18">
    <property type="entry name" value="RPIR-FAMILY TRANSCRIPTIONAL REGULATOR"/>
    <property type="match status" value="1"/>
</dbReference>
<evidence type="ECO:0000256" key="3">
    <source>
        <dbReference type="ARBA" id="ARBA00023163"/>
    </source>
</evidence>
<dbReference type="Gene3D" id="1.10.10.10">
    <property type="entry name" value="Winged helix-like DNA-binding domain superfamily/Winged helix DNA-binding domain"/>
    <property type="match status" value="1"/>
</dbReference>
<comment type="caution">
    <text evidence="5">The sequence shown here is derived from an EMBL/GenBank/DDBJ whole genome shotgun (WGS) entry which is preliminary data.</text>
</comment>
<dbReference type="SUPFAM" id="SSF53697">
    <property type="entry name" value="SIS domain"/>
    <property type="match status" value="1"/>
</dbReference>
<dbReference type="InterPro" id="IPR035472">
    <property type="entry name" value="RpiR-like_SIS"/>
</dbReference>
<evidence type="ECO:0000313" key="6">
    <source>
        <dbReference type="Proteomes" id="UP000557217"/>
    </source>
</evidence>
<dbReference type="InterPro" id="IPR009057">
    <property type="entry name" value="Homeodomain-like_sf"/>
</dbReference>
<keyword evidence="6" id="KW-1185">Reference proteome</keyword>
<dbReference type="InterPro" id="IPR046348">
    <property type="entry name" value="SIS_dom_sf"/>
</dbReference>
<dbReference type="CDD" id="cd05013">
    <property type="entry name" value="SIS_RpiR"/>
    <property type="match status" value="1"/>
</dbReference>
<dbReference type="GO" id="GO:0097367">
    <property type="term" value="F:carbohydrate derivative binding"/>
    <property type="evidence" value="ECO:0007669"/>
    <property type="project" value="InterPro"/>
</dbReference>
<dbReference type="InterPro" id="IPR036388">
    <property type="entry name" value="WH-like_DNA-bd_sf"/>
</dbReference>
<evidence type="ECO:0000256" key="1">
    <source>
        <dbReference type="ARBA" id="ARBA00023015"/>
    </source>
</evidence>
<dbReference type="PROSITE" id="PS51071">
    <property type="entry name" value="HTH_RPIR"/>
    <property type="match status" value="1"/>
</dbReference>
<dbReference type="AlphaFoldDB" id="A0A840PUF9"/>
<feature type="domain" description="HTH rpiR-type" evidence="4">
    <location>
        <begin position="1"/>
        <end position="77"/>
    </location>
</feature>
<reference evidence="5 6" key="1">
    <citation type="submission" date="2020-08" db="EMBL/GenBank/DDBJ databases">
        <title>Genomic Encyclopedia of Type Strains, Phase IV (KMG-IV): sequencing the most valuable type-strain genomes for metagenomic binning, comparative biology and taxonomic classification.</title>
        <authorList>
            <person name="Goeker M."/>
        </authorList>
    </citation>
    <scope>NUCLEOTIDE SEQUENCE [LARGE SCALE GENOMIC DNA]</scope>
    <source>
        <strain evidence="5 6">DSM 10633</strain>
    </source>
</reference>
<dbReference type="GO" id="GO:0003700">
    <property type="term" value="F:DNA-binding transcription factor activity"/>
    <property type="evidence" value="ECO:0007669"/>
    <property type="project" value="InterPro"/>
</dbReference>
<dbReference type="InterPro" id="IPR047640">
    <property type="entry name" value="RpiR-like"/>
</dbReference>
<protein>
    <submittedName>
        <fullName evidence="5">DNA-binding MurR/RpiR family transcriptional regulator</fullName>
    </submittedName>
</protein>
<dbReference type="RefSeq" id="WP_016838344.1">
    <property type="nucleotide sequence ID" value="NZ_JAAXPW010000007.1"/>
</dbReference>
<name>A0A840PUF9_URETH</name>
<dbReference type="InterPro" id="IPR000281">
    <property type="entry name" value="HTH_RpiR"/>
</dbReference>
<dbReference type="Pfam" id="PF01418">
    <property type="entry name" value="HTH_6"/>
    <property type="match status" value="1"/>
</dbReference>
<dbReference type="Pfam" id="PF01380">
    <property type="entry name" value="SIS"/>
    <property type="match status" value="1"/>
</dbReference>
<dbReference type="InterPro" id="IPR001347">
    <property type="entry name" value="SIS_dom"/>
</dbReference>
<dbReference type="EMBL" id="JACHGZ010000006">
    <property type="protein sequence ID" value="MBB5148382.1"/>
    <property type="molecule type" value="Genomic_DNA"/>
</dbReference>
<dbReference type="SUPFAM" id="SSF46689">
    <property type="entry name" value="Homeodomain-like"/>
    <property type="match status" value="1"/>
</dbReference>
<keyword evidence="2 5" id="KW-0238">DNA-binding</keyword>
<evidence type="ECO:0000256" key="2">
    <source>
        <dbReference type="ARBA" id="ARBA00023125"/>
    </source>
</evidence>
<dbReference type="GO" id="GO:0003677">
    <property type="term" value="F:DNA binding"/>
    <property type="evidence" value="ECO:0007669"/>
    <property type="project" value="UniProtKB-KW"/>
</dbReference>